<comment type="subcellular location">
    <subcellularLocation>
        <location evidence="1">Membrane</location>
    </subcellularLocation>
</comment>
<dbReference type="EMBL" id="ONZQ02000012">
    <property type="protein sequence ID" value="SPO05117.1"/>
    <property type="molecule type" value="Genomic_DNA"/>
</dbReference>
<dbReference type="GO" id="GO:0005829">
    <property type="term" value="C:cytosol"/>
    <property type="evidence" value="ECO:0007669"/>
    <property type="project" value="TreeGrafter"/>
</dbReference>
<dbReference type="Proteomes" id="UP001187682">
    <property type="component" value="Unassembled WGS sequence"/>
</dbReference>
<dbReference type="InterPro" id="IPR039868">
    <property type="entry name" value="ARMD3-like"/>
</dbReference>
<evidence type="ECO:0000256" key="3">
    <source>
        <dbReference type="ARBA" id="ARBA00022989"/>
    </source>
</evidence>
<evidence type="ECO:0000256" key="2">
    <source>
        <dbReference type="ARBA" id="ARBA00022692"/>
    </source>
</evidence>
<sequence length="636" mass="70806">MEPSPLTRQPQPDVFQPKVVQLYESLFKLQDDDAEKSEGFWTEFFLLRPDRPALRRVLDELGPADVVHLEGHTRDLFARAVVAVKAGRNGSDAHALETLAVFFSCVLSKKYAQPSSDIISVLAGINNVDSALTEFVGIMGGIIRSGKTLELRHKAVEVLLAFTAGAFQTTLLTYLIQRDLFPSVMKLIHESDSPDLIFKPFALLSLLANYNKFEFQNPYQLRLNDFVNEATIQKIVRSVGLACRRLRGQYIDIQDDLPEGWTLSNTLSIFGLGAIAPGKKSEKKKVVYDPETTKKMFTNLPGAEAAVLLATYDFTHANKLFCLNLVTLPADGADSEQPFASYLSLTSYLLQHAYLSPRTTHYSHLSLMVFRLLIEDGAICKRLCSDESKTAVRLCRQRQPHLPVVKGERTLAAALLDTMIDGINHNLRRRLDVGLYTLCVGITLRIISYMSRTRTRLAYHWAELFRSLLSLVRFLGTYTADVKDLPHIDTLLDHVVNVLALALSAGESFLPTPAAYDDLFYKVVEAGEVLGKFKDAFGLANRKSNSIDTLISVSAHYKQMLADGGAGSSPSKRRRGGQLTSLQVAEVIKEGYETLSIQAKEGLDTWDKFREADERVLLKKMGREAVGDVNRLVEGS</sequence>
<keyword evidence="4" id="KW-0472">Membrane</keyword>
<name>A0AAE8SYK6_9PEZI</name>
<reference evidence="6" key="1">
    <citation type="submission" date="2018-03" db="EMBL/GenBank/DDBJ databases">
        <authorList>
            <person name="Guldener U."/>
        </authorList>
    </citation>
    <scope>NUCLEOTIDE SEQUENCE</scope>
</reference>
<keyword evidence="3" id="KW-1133">Transmembrane helix</keyword>
<dbReference type="Pfam" id="PF08427">
    <property type="entry name" value="ARMH3_C"/>
    <property type="match status" value="1"/>
</dbReference>
<keyword evidence="7" id="KW-1185">Reference proteome</keyword>
<comment type="caution">
    <text evidence="6">The sequence shown here is derived from an EMBL/GenBank/DDBJ whole genome shotgun (WGS) entry which is preliminary data.</text>
</comment>
<protein>
    <recommendedName>
        <fullName evidence="5">Armadillo-like helical domain-containing protein</fullName>
    </recommendedName>
</protein>
<evidence type="ECO:0000313" key="6">
    <source>
        <dbReference type="EMBL" id="SPO05117.1"/>
    </source>
</evidence>
<evidence type="ECO:0000313" key="7">
    <source>
        <dbReference type="Proteomes" id="UP001187682"/>
    </source>
</evidence>
<dbReference type="PANTHER" id="PTHR13608:SF3">
    <property type="entry name" value="ARMADILLO-LIKE HELICAL DOMAIN-CONTAINING PROTEIN 3"/>
    <property type="match status" value="1"/>
</dbReference>
<organism evidence="6 7">
    <name type="scientific">Cephalotrichum gorgonifer</name>
    <dbReference type="NCBI Taxonomy" id="2041049"/>
    <lineage>
        <taxon>Eukaryota</taxon>
        <taxon>Fungi</taxon>
        <taxon>Dikarya</taxon>
        <taxon>Ascomycota</taxon>
        <taxon>Pezizomycotina</taxon>
        <taxon>Sordariomycetes</taxon>
        <taxon>Hypocreomycetidae</taxon>
        <taxon>Microascales</taxon>
        <taxon>Microascaceae</taxon>
        <taxon>Cephalotrichum</taxon>
    </lineage>
</organism>
<feature type="domain" description="Armadillo-like helical" evidence="5">
    <location>
        <begin position="403"/>
        <end position="633"/>
    </location>
</feature>
<proteinExistence type="predicted"/>
<evidence type="ECO:0000256" key="1">
    <source>
        <dbReference type="ARBA" id="ARBA00004370"/>
    </source>
</evidence>
<accession>A0AAE8SYK6</accession>
<dbReference type="GO" id="GO:0016020">
    <property type="term" value="C:membrane"/>
    <property type="evidence" value="ECO:0007669"/>
    <property type="project" value="UniProtKB-SubCell"/>
</dbReference>
<dbReference type="AlphaFoldDB" id="A0AAE8SYK6"/>
<dbReference type="SMART" id="SM01158">
    <property type="entry name" value="DUF1741"/>
    <property type="match status" value="1"/>
</dbReference>
<keyword evidence="2" id="KW-0812">Transmembrane</keyword>
<evidence type="ECO:0000259" key="5">
    <source>
        <dbReference type="SMART" id="SM01158"/>
    </source>
</evidence>
<evidence type="ECO:0000256" key="4">
    <source>
        <dbReference type="ARBA" id="ARBA00023136"/>
    </source>
</evidence>
<dbReference type="PANTHER" id="PTHR13608">
    <property type="entry name" value="ARMADILLO-LIKE HELICAL DOMAIN-CONTAINING PROTEIN 3"/>
    <property type="match status" value="1"/>
</dbReference>
<dbReference type="InterPro" id="IPR013636">
    <property type="entry name" value="ARMH3_C"/>
</dbReference>
<gene>
    <name evidence="6" type="ORF">DNG_07802</name>
</gene>